<evidence type="ECO:0000256" key="3">
    <source>
        <dbReference type="ARBA" id="ARBA00022692"/>
    </source>
</evidence>
<accession>B3M8X3</accession>
<comment type="domain">
    <text evidence="7">The DHHC domain is required for palmitoyltransferase activity.</text>
</comment>
<dbReference type="InterPro" id="IPR001594">
    <property type="entry name" value="Palmitoyltrfase_DHHC"/>
</dbReference>
<keyword evidence="6 7" id="KW-0012">Acyltransferase</keyword>
<keyword evidence="11" id="KW-1185">Reference proteome</keyword>
<protein>
    <recommendedName>
        <fullName evidence="7">Palmitoyltransferase</fullName>
        <ecNumber evidence="7">2.3.1.225</ecNumber>
    </recommendedName>
</protein>
<dbReference type="EMBL" id="CH902618">
    <property type="protein sequence ID" value="EDV41124.1"/>
    <property type="molecule type" value="Genomic_DNA"/>
</dbReference>
<dbReference type="GO" id="GO:0005783">
    <property type="term" value="C:endoplasmic reticulum"/>
    <property type="evidence" value="ECO:0007669"/>
    <property type="project" value="EnsemblMetazoa"/>
</dbReference>
<evidence type="ECO:0000256" key="2">
    <source>
        <dbReference type="ARBA" id="ARBA00022679"/>
    </source>
</evidence>
<dbReference type="InterPro" id="IPR039859">
    <property type="entry name" value="PFA4/ZDH16/20/ERF2-like"/>
</dbReference>
<feature type="domain" description="Palmitoyltransferase DHHC" evidence="9">
    <location>
        <begin position="89"/>
        <end position="223"/>
    </location>
</feature>
<feature type="compositionally biased region" description="Basic and acidic residues" evidence="8">
    <location>
        <begin position="424"/>
        <end position="459"/>
    </location>
</feature>
<dbReference type="OMA" id="CVGWSNQ"/>
<evidence type="ECO:0000256" key="7">
    <source>
        <dbReference type="RuleBase" id="RU079119"/>
    </source>
</evidence>
<reference evidence="10 11" key="1">
    <citation type="journal article" date="2007" name="Nature">
        <title>Evolution of genes and genomes on the Drosophila phylogeny.</title>
        <authorList>
            <consortium name="Drosophila 12 Genomes Consortium"/>
            <person name="Clark A.G."/>
            <person name="Eisen M.B."/>
            <person name="Smith D.R."/>
            <person name="Bergman C.M."/>
            <person name="Oliver B."/>
            <person name="Markow T.A."/>
            <person name="Kaufman T.C."/>
            <person name="Kellis M."/>
            <person name="Gelbart W."/>
            <person name="Iyer V.N."/>
            <person name="Pollard D.A."/>
            <person name="Sackton T.B."/>
            <person name="Larracuente A.M."/>
            <person name="Singh N.D."/>
            <person name="Abad J.P."/>
            <person name="Abt D.N."/>
            <person name="Adryan B."/>
            <person name="Aguade M."/>
            <person name="Akashi H."/>
            <person name="Anderson W.W."/>
            <person name="Aquadro C.F."/>
            <person name="Ardell D.H."/>
            <person name="Arguello R."/>
            <person name="Artieri C.G."/>
            <person name="Barbash D.A."/>
            <person name="Barker D."/>
            <person name="Barsanti P."/>
            <person name="Batterham P."/>
            <person name="Batzoglou S."/>
            <person name="Begun D."/>
            <person name="Bhutkar A."/>
            <person name="Blanco E."/>
            <person name="Bosak S.A."/>
            <person name="Bradley R.K."/>
            <person name="Brand A.D."/>
            <person name="Brent M.R."/>
            <person name="Brooks A.N."/>
            <person name="Brown R.H."/>
            <person name="Butlin R.K."/>
            <person name="Caggese C."/>
            <person name="Calvi B.R."/>
            <person name="Bernardo de Carvalho A."/>
            <person name="Caspi A."/>
            <person name="Castrezana S."/>
            <person name="Celniker S.E."/>
            <person name="Chang J.L."/>
            <person name="Chapple C."/>
            <person name="Chatterji S."/>
            <person name="Chinwalla A."/>
            <person name="Civetta A."/>
            <person name="Clifton S.W."/>
            <person name="Comeron J.M."/>
            <person name="Costello J.C."/>
            <person name="Coyne J.A."/>
            <person name="Daub J."/>
            <person name="David R.G."/>
            <person name="Delcher A.L."/>
            <person name="Delehaunty K."/>
            <person name="Do C.B."/>
            <person name="Ebling H."/>
            <person name="Edwards K."/>
            <person name="Eickbush T."/>
            <person name="Evans J.D."/>
            <person name="Filipski A."/>
            <person name="Findeiss S."/>
            <person name="Freyhult E."/>
            <person name="Fulton L."/>
            <person name="Fulton R."/>
            <person name="Garcia A.C."/>
            <person name="Gardiner A."/>
            <person name="Garfield D.A."/>
            <person name="Garvin B.E."/>
            <person name="Gibson G."/>
            <person name="Gilbert D."/>
            <person name="Gnerre S."/>
            <person name="Godfrey J."/>
            <person name="Good R."/>
            <person name="Gotea V."/>
            <person name="Gravely B."/>
            <person name="Greenberg A.J."/>
            <person name="Griffiths-Jones S."/>
            <person name="Gross S."/>
            <person name="Guigo R."/>
            <person name="Gustafson E.A."/>
            <person name="Haerty W."/>
            <person name="Hahn M.W."/>
            <person name="Halligan D.L."/>
            <person name="Halpern A.L."/>
            <person name="Halter G.M."/>
            <person name="Han M.V."/>
            <person name="Heger A."/>
            <person name="Hillier L."/>
            <person name="Hinrichs A.S."/>
            <person name="Holmes I."/>
            <person name="Hoskins R.A."/>
            <person name="Hubisz M.J."/>
            <person name="Hultmark D."/>
            <person name="Huntley M.A."/>
            <person name="Jaffe D.B."/>
            <person name="Jagadeeshan S."/>
            <person name="Jeck W.R."/>
            <person name="Johnson J."/>
            <person name="Jones C.D."/>
            <person name="Jordan W.C."/>
            <person name="Karpen G.H."/>
            <person name="Kataoka E."/>
            <person name="Keightley P.D."/>
            <person name="Kheradpour P."/>
            <person name="Kirkness E.F."/>
            <person name="Koerich L.B."/>
            <person name="Kristiansen K."/>
            <person name="Kudrna D."/>
            <person name="Kulathinal R.J."/>
            <person name="Kumar S."/>
            <person name="Kwok R."/>
            <person name="Lander E."/>
            <person name="Langley C.H."/>
            <person name="Lapoint R."/>
            <person name="Lazzaro B.P."/>
            <person name="Lee S.J."/>
            <person name="Levesque L."/>
            <person name="Li R."/>
            <person name="Lin C.F."/>
            <person name="Lin M.F."/>
            <person name="Lindblad-Toh K."/>
            <person name="Llopart A."/>
            <person name="Long M."/>
            <person name="Low L."/>
            <person name="Lozovsky E."/>
            <person name="Lu J."/>
            <person name="Luo M."/>
            <person name="Machado C.A."/>
            <person name="Makalowski W."/>
            <person name="Marzo M."/>
            <person name="Matsuda M."/>
            <person name="Matzkin L."/>
            <person name="McAllister B."/>
            <person name="McBride C.S."/>
            <person name="McKernan B."/>
            <person name="McKernan K."/>
            <person name="Mendez-Lago M."/>
            <person name="Minx P."/>
            <person name="Mollenhauer M.U."/>
            <person name="Montooth K."/>
            <person name="Mount S.M."/>
            <person name="Mu X."/>
            <person name="Myers E."/>
            <person name="Negre B."/>
            <person name="Newfeld S."/>
            <person name="Nielsen R."/>
            <person name="Noor M.A."/>
            <person name="O'Grady P."/>
            <person name="Pachter L."/>
            <person name="Papaceit M."/>
            <person name="Parisi M.J."/>
            <person name="Parisi M."/>
            <person name="Parts L."/>
            <person name="Pedersen J.S."/>
            <person name="Pesole G."/>
            <person name="Phillippy A.M."/>
            <person name="Ponting C.P."/>
            <person name="Pop M."/>
            <person name="Porcelli D."/>
            <person name="Powell J.R."/>
            <person name="Prohaska S."/>
            <person name="Pruitt K."/>
            <person name="Puig M."/>
            <person name="Quesneville H."/>
            <person name="Ram K.R."/>
            <person name="Rand D."/>
            <person name="Rasmussen M.D."/>
            <person name="Reed L.K."/>
            <person name="Reenan R."/>
            <person name="Reily A."/>
            <person name="Remington K.A."/>
            <person name="Rieger T.T."/>
            <person name="Ritchie M.G."/>
            <person name="Robin C."/>
            <person name="Rogers Y.H."/>
            <person name="Rohde C."/>
            <person name="Rozas J."/>
            <person name="Rubenfield M.J."/>
            <person name="Ruiz A."/>
            <person name="Russo S."/>
            <person name="Salzberg S.L."/>
            <person name="Sanchez-Gracia A."/>
            <person name="Saranga D.J."/>
            <person name="Sato H."/>
            <person name="Schaeffer S.W."/>
            <person name="Schatz M.C."/>
            <person name="Schlenke T."/>
            <person name="Schwartz R."/>
            <person name="Segarra C."/>
            <person name="Singh R.S."/>
            <person name="Sirot L."/>
            <person name="Sirota M."/>
            <person name="Sisneros N.B."/>
            <person name="Smith C.D."/>
            <person name="Smith T.F."/>
            <person name="Spieth J."/>
            <person name="Stage D.E."/>
            <person name="Stark A."/>
            <person name="Stephan W."/>
            <person name="Strausberg R.L."/>
            <person name="Strempel S."/>
            <person name="Sturgill D."/>
            <person name="Sutton G."/>
            <person name="Sutton G.G."/>
            <person name="Tao W."/>
            <person name="Teichmann S."/>
            <person name="Tobari Y.N."/>
            <person name="Tomimura Y."/>
            <person name="Tsolas J.M."/>
            <person name="Valente V.L."/>
            <person name="Venter E."/>
            <person name="Venter J.C."/>
            <person name="Vicario S."/>
            <person name="Vieira F.G."/>
            <person name="Vilella A.J."/>
            <person name="Villasante A."/>
            <person name="Walenz B."/>
            <person name="Wang J."/>
            <person name="Wasserman M."/>
            <person name="Watts T."/>
            <person name="Wilson D."/>
            <person name="Wilson R.K."/>
            <person name="Wing R.A."/>
            <person name="Wolfner M.F."/>
            <person name="Wong A."/>
            <person name="Wong G.K."/>
            <person name="Wu C.I."/>
            <person name="Wu G."/>
            <person name="Yamamoto D."/>
            <person name="Yang H.P."/>
            <person name="Yang S.P."/>
            <person name="Yorke J.A."/>
            <person name="Yoshida K."/>
            <person name="Zdobnov E."/>
            <person name="Zhang P."/>
            <person name="Zhang Y."/>
            <person name="Zimin A.V."/>
            <person name="Baldwin J."/>
            <person name="Abdouelleil A."/>
            <person name="Abdulkadir J."/>
            <person name="Abebe A."/>
            <person name="Abera B."/>
            <person name="Abreu J."/>
            <person name="Acer S.C."/>
            <person name="Aftuck L."/>
            <person name="Alexander A."/>
            <person name="An P."/>
            <person name="Anderson E."/>
            <person name="Anderson S."/>
            <person name="Arachi H."/>
            <person name="Azer M."/>
            <person name="Bachantsang P."/>
            <person name="Barry A."/>
            <person name="Bayul T."/>
            <person name="Berlin A."/>
            <person name="Bessette D."/>
            <person name="Bloom T."/>
            <person name="Blye J."/>
            <person name="Boguslavskiy L."/>
            <person name="Bonnet C."/>
            <person name="Boukhgalter B."/>
            <person name="Bourzgui I."/>
            <person name="Brown A."/>
            <person name="Cahill P."/>
            <person name="Channer S."/>
            <person name="Cheshatsang Y."/>
            <person name="Chuda L."/>
            <person name="Citroen M."/>
            <person name="Collymore A."/>
            <person name="Cooke P."/>
            <person name="Costello M."/>
            <person name="D'Aco K."/>
            <person name="Daza R."/>
            <person name="De Haan G."/>
            <person name="DeGray S."/>
            <person name="DeMaso C."/>
            <person name="Dhargay N."/>
            <person name="Dooley K."/>
            <person name="Dooley E."/>
            <person name="Doricent M."/>
            <person name="Dorje P."/>
            <person name="Dorjee K."/>
            <person name="Dupes A."/>
            <person name="Elong R."/>
            <person name="Falk J."/>
            <person name="Farina A."/>
            <person name="Faro S."/>
            <person name="Ferguson D."/>
            <person name="Fisher S."/>
            <person name="Foley C.D."/>
            <person name="Franke A."/>
            <person name="Friedrich D."/>
            <person name="Gadbois L."/>
            <person name="Gearin G."/>
            <person name="Gearin C.R."/>
            <person name="Giannoukos G."/>
            <person name="Goode T."/>
            <person name="Graham J."/>
            <person name="Grandbois E."/>
            <person name="Grewal S."/>
            <person name="Gyaltsen K."/>
            <person name="Hafez N."/>
            <person name="Hagos B."/>
            <person name="Hall J."/>
            <person name="Henson C."/>
            <person name="Hollinger A."/>
            <person name="Honan T."/>
            <person name="Huard M.D."/>
            <person name="Hughes L."/>
            <person name="Hurhula B."/>
            <person name="Husby M.E."/>
            <person name="Kamat A."/>
            <person name="Kanga B."/>
            <person name="Kashin S."/>
            <person name="Khazanovich D."/>
            <person name="Kisner P."/>
            <person name="Lance K."/>
            <person name="Lara M."/>
            <person name="Lee W."/>
            <person name="Lennon N."/>
            <person name="Letendre F."/>
            <person name="LeVine R."/>
            <person name="Lipovsky A."/>
            <person name="Liu X."/>
            <person name="Liu J."/>
            <person name="Liu S."/>
            <person name="Lokyitsang T."/>
            <person name="Lokyitsang Y."/>
            <person name="Lubonja R."/>
            <person name="Lui A."/>
            <person name="MacDonald P."/>
            <person name="Magnisalis V."/>
            <person name="Maru K."/>
            <person name="Matthews C."/>
            <person name="McCusker W."/>
            <person name="McDonough S."/>
            <person name="Mehta T."/>
            <person name="Meldrim J."/>
            <person name="Meneus L."/>
            <person name="Mihai O."/>
            <person name="Mihalev A."/>
            <person name="Mihova T."/>
            <person name="Mittelman R."/>
            <person name="Mlenga V."/>
            <person name="Montmayeur A."/>
            <person name="Mulrain L."/>
            <person name="Navidi A."/>
            <person name="Naylor J."/>
            <person name="Negash T."/>
            <person name="Nguyen T."/>
            <person name="Nguyen N."/>
            <person name="Nicol R."/>
            <person name="Norbu C."/>
            <person name="Norbu N."/>
            <person name="Novod N."/>
            <person name="O'Neill B."/>
            <person name="Osman S."/>
            <person name="Markiewicz E."/>
            <person name="Oyono O.L."/>
            <person name="Patti C."/>
            <person name="Phunkhang P."/>
            <person name="Pierre F."/>
            <person name="Priest M."/>
            <person name="Raghuraman S."/>
            <person name="Rege F."/>
            <person name="Reyes R."/>
            <person name="Rise C."/>
            <person name="Rogov P."/>
            <person name="Ross K."/>
            <person name="Ryan E."/>
            <person name="Settipalli S."/>
            <person name="Shea T."/>
            <person name="Sherpa N."/>
            <person name="Shi L."/>
            <person name="Shih D."/>
            <person name="Sparrow T."/>
            <person name="Spaulding J."/>
            <person name="Stalker J."/>
            <person name="Stange-Thomann N."/>
            <person name="Stavropoulos S."/>
            <person name="Stone C."/>
            <person name="Strader C."/>
            <person name="Tesfaye S."/>
            <person name="Thomson T."/>
            <person name="Thoulutsang Y."/>
            <person name="Thoulutsang D."/>
            <person name="Topham K."/>
            <person name="Topping I."/>
            <person name="Tsamla T."/>
            <person name="Vassiliev H."/>
            <person name="Vo A."/>
            <person name="Wangchuk T."/>
            <person name="Wangdi T."/>
            <person name="Weiand M."/>
            <person name="Wilkinson J."/>
            <person name="Wilson A."/>
            <person name="Yadav S."/>
            <person name="Young G."/>
            <person name="Yu Q."/>
            <person name="Zembek L."/>
            <person name="Zhong D."/>
            <person name="Zimmer A."/>
            <person name="Zwirko Z."/>
            <person name="Jaffe D.B."/>
            <person name="Alvarez P."/>
            <person name="Brockman W."/>
            <person name="Butler J."/>
            <person name="Chin C."/>
            <person name="Gnerre S."/>
            <person name="Grabherr M."/>
            <person name="Kleber M."/>
            <person name="Mauceli E."/>
            <person name="MacCallum I."/>
        </authorList>
    </citation>
    <scope>NUCLEOTIDE SEQUENCE [LARGE SCALE GENOMIC DNA]</scope>
    <source>
        <strain evidence="11">Tucson 14024-0371.13</strain>
    </source>
</reference>
<evidence type="ECO:0000259" key="9">
    <source>
        <dbReference type="Pfam" id="PF01529"/>
    </source>
</evidence>
<keyword evidence="5 7" id="KW-0472">Membrane</keyword>
<dbReference type="OrthoDB" id="331948at2759"/>
<dbReference type="STRING" id="7217.B3M8X3"/>
<name>B3M8X3_DROAN</name>
<feature type="compositionally biased region" description="Polar residues" evidence="8">
    <location>
        <begin position="396"/>
        <end position="408"/>
    </location>
</feature>
<feature type="transmembrane region" description="Helical" evidence="7">
    <location>
        <begin position="136"/>
        <end position="159"/>
    </location>
</feature>
<feature type="transmembrane region" description="Helical" evidence="7">
    <location>
        <begin position="51"/>
        <end position="75"/>
    </location>
</feature>
<sequence length="494" mass="57083">MNELKDDLRRFLRWGPLVVFSLTFFVTWTTLTMNSMWWPPSTSLGSLINYVLIWINTLGLIYNFVRCLIVGPGYLPRKWHPENPKDVEFLQFCQKCDGYKAPRSHHCRRCNRCVLKMDHHCPWISNCVGWNNQASFFFFLMFFLTGAIQSSWILAYAFIRGVTKSWLIQNGYPELATVTLNHHTAFSSIMSFAIAVGVGLACIKLLHMQGRVILLNRTDIETWILKKARYRRDKDIQNCIEPFDYPYNLGWKANLKEVFFPRNDGINFPVRPGCHQYTLTIEQLAQKKDKRANTQLFKCIREATGHWVPILSQGLLVAMQFPCNDDPRIALQPGDRIKVTRFQALWLYGEREITEEEKKLGSRRKGPIRGWFPRCCGIQIPHMIEDWDQTPVKELPTSTIKTPGSGNRNVKICKNRKKKQSSQMKDKPEISRKEPSPKKEVFKDASKLEDTNDVEKVGNDIEAGGEPAQTNLWNMDSPYGPPDAGILRKRLPTP</sequence>
<dbReference type="PhylomeDB" id="B3M8X3"/>
<dbReference type="HOGENOM" id="CLU_044394_0_0_1"/>
<evidence type="ECO:0000313" key="11">
    <source>
        <dbReference type="Proteomes" id="UP000007801"/>
    </source>
</evidence>
<evidence type="ECO:0000313" key="10">
    <source>
        <dbReference type="EMBL" id="EDV41124.1"/>
    </source>
</evidence>
<dbReference type="GO" id="GO:0019706">
    <property type="term" value="F:protein-cysteine S-palmitoyltransferase activity"/>
    <property type="evidence" value="ECO:0007669"/>
    <property type="project" value="UniProtKB-EC"/>
</dbReference>
<dbReference type="FunCoup" id="B3M8X3">
    <property type="interactions" value="879"/>
</dbReference>
<proteinExistence type="inferred from homology"/>
<dbReference type="KEGG" id="dan:6506222"/>
<evidence type="ECO:0000256" key="5">
    <source>
        <dbReference type="ARBA" id="ARBA00023136"/>
    </source>
</evidence>
<keyword evidence="3 7" id="KW-0812">Transmembrane</keyword>
<comment type="similarity">
    <text evidence="7">Belongs to the DHHC palmitoyltransferase family.</text>
</comment>
<evidence type="ECO:0000256" key="8">
    <source>
        <dbReference type="SAM" id="MobiDB-lite"/>
    </source>
</evidence>
<dbReference type="PANTHER" id="PTHR12246">
    <property type="entry name" value="PALMITOYLTRANSFERASE ZDHHC16"/>
    <property type="match status" value="1"/>
</dbReference>
<comment type="catalytic activity">
    <reaction evidence="7">
        <text>L-cysteinyl-[protein] + hexadecanoyl-CoA = S-hexadecanoyl-L-cysteinyl-[protein] + CoA</text>
        <dbReference type="Rhea" id="RHEA:36683"/>
        <dbReference type="Rhea" id="RHEA-COMP:10131"/>
        <dbReference type="Rhea" id="RHEA-COMP:11032"/>
        <dbReference type="ChEBI" id="CHEBI:29950"/>
        <dbReference type="ChEBI" id="CHEBI:57287"/>
        <dbReference type="ChEBI" id="CHEBI:57379"/>
        <dbReference type="ChEBI" id="CHEBI:74151"/>
        <dbReference type="EC" id="2.3.1.225"/>
    </reaction>
</comment>
<dbReference type="AlphaFoldDB" id="B3M8X3"/>
<dbReference type="SMR" id="B3M8X3"/>
<organism evidence="10 11">
    <name type="scientific">Drosophila ananassae</name>
    <name type="common">Fruit fly</name>
    <dbReference type="NCBI Taxonomy" id="7217"/>
    <lineage>
        <taxon>Eukaryota</taxon>
        <taxon>Metazoa</taxon>
        <taxon>Ecdysozoa</taxon>
        <taxon>Arthropoda</taxon>
        <taxon>Hexapoda</taxon>
        <taxon>Insecta</taxon>
        <taxon>Pterygota</taxon>
        <taxon>Neoptera</taxon>
        <taxon>Endopterygota</taxon>
        <taxon>Diptera</taxon>
        <taxon>Brachycera</taxon>
        <taxon>Muscomorpha</taxon>
        <taxon>Ephydroidea</taxon>
        <taxon>Drosophilidae</taxon>
        <taxon>Drosophila</taxon>
        <taxon>Sophophora</taxon>
    </lineage>
</organism>
<feature type="transmembrane region" description="Helical" evidence="7">
    <location>
        <begin position="12"/>
        <end position="31"/>
    </location>
</feature>
<feature type="region of interest" description="Disordered" evidence="8">
    <location>
        <begin position="394"/>
        <end position="494"/>
    </location>
</feature>
<dbReference type="GO" id="GO:0016020">
    <property type="term" value="C:membrane"/>
    <property type="evidence" value="ECO:0007669"/>
    <property type="project" value="UniProtKB-SubCell"/>
</dbReference>
<keyword evidence="2 7" id="KW-0808">Transferase</keyword>
<dbReference type="EC" id="2.3.1.225" evidence="7"/>
<evidence type="ECO:0000256" key="4">
    <source>
        <dbReference type="ARBA" id="ARBA00022989"/>
    </source>
</evidence>
<keyword evidence="4 7" id="KW-1133">Transmembrane helix</keyword>
<feature type="compositionally biased region" description="Basic residues" evidence="8">
    <location>
        <begin position="411"/>
        <end position="420"/>
    </location>
</feature>
<dbReference type="PROSITE" id="PS50216">
    <property type="entry name" value="DHHC"/>
    <property type="match status" value="1"/>
</dbReference>
<dbReference type="GeneID" id="6506222"/>
<gene>
    <name evidence="10" type="primary">Dana\GF23581</name>
    <name evidence="10" type="synonym">dana_GLEANR_8370</name>
    <name evidence="10" type="ORF">GF23581</name>
</gene>
<dbReference type="eggNOG" id="KOG1314">
    <property type="taxonomic scope" value="Eukaryota"/>
</dbReference>
<dbReference type="InParanoid" id="B3M8X3"/>
<evidence type="ECO:0000256" key="1">
    <source>
        <dbReference type="ARBA" id="ARBA00004141"/>
    </source>
</evidence>
<evidence type="ECO:0000256" key="6">
    <source>
        <dbReference type="ARBA" id="ARBA00023315"/>
    </source>
</evidence>
<dbReference type="Pfam" id="PF01529">
    <property type="entry name" value="DHHC"/>
    <property type="match status" value="1"/>
</dbReference>
<feature type="transmembrane region" description="Helical" evidence="7">
    <location>
        <begin position="185"/>
        <end position="207"/>
    </location>
</feature>
<comment type="subcellular location">
    <subcellularLocation>
        <location evidence="1">Membrane</location>
        <topology evidence="1">Multi-pass membrane protein</topology>
    </subcellularLocation>
</comment>
<dbReference type="Proteomes" id="UP000007801">
    <property type="component" value="Unassembled WGS sequence"/>
</dbReference>